<name>A0A4R6NB97_9BURK</name>
<evidence type="ECO:0000259" key="2">
    <source>
        <dbReference type="Pfam" id="PF19313"/>
    </source>
</evidence>
<sequence length="785" mass="87343">MMKQRLNPLALGALLCLAASLPAAASNNPQALRLPAAEAASLRIDGALDEPAWARAPVHEAFHTFLPEDGQRPPWRTTVQVLVQGDALVFGIRAHDDAPERIRAPLTRRDQVRRDQDFVAVLLDPVGLRRSAQFVRINAAGVLADGVFTAEDDVEDFAPDFEVQAATRRLDDGYSVELRWPLAALRYPDANCPAGAPPQADCGTRPWRLMVTRSVPREASHLLVSAPLTREALNFIAELQPLEGLGDLVETVRERSFLNLRPELTARASRSRDPAGRQREQDLTLGAEIKWRPRADWVLDATLNPDFSQVELDTPQLAGNTRFALSVPEKRPFFLESTDIAGSAELDDSGSLRSLAAFYSRAITDPDWGLRATWRGSDAQATLMQLRDAGGGELLRAHAYGTESYRQPAGSTVSFARGRWHQGPWSLGGLLSQRDYGAGRSNRVLGLEASWHASGSDLLRGQLLLSSTSVGFDAAQDDRPQAQAQAAEPGQHLWLSWQRRNEDWNNLAYYERISARFAHDNGFVPQSGVQRLLLQTHRRLGGGLLAGLPVYESELQLKLLQTQTLSDPRHGVSGGELLERRVQPGFWFTSARNSEFWGHLGLDAQRARSGGRLHALRTLSLGTGSNPAPWLTWLAAELEWGRRLDVEADRTGRGAWLLLEAKLRTELPRGAWLEFEQRAEQGFVRGPEARRAFRDLALQSLAVLHLSPRDSLRLIGQNSHFRRRAEPLAEPALEGARERQRQVSLVAQHRQGLNRVFSLGLARSRDWQRQQWQTELFAKAVLGYE</sequence>
<keyword evidence="4" id="KW-1185">Reference proteome</keyword>
<protein>
    <recommendedName>
        <fullName evidence="2">DUF5916 domain-containing protein</fullName>
    </recommendedName>
</protein>
<feature type="domain" description="DUF5916" evidence="2">
    <location>
        <begin position="276"/>
        <end position="343"/>
    </location>
</feature>
<dbReference type="CDD" id="cd09618">
    <property type="entry name" value="CBM9_like_2"/>
    <property type="match status" value="1"/>
</dbReference>
<dbReference type="AlphaFoldDB" id="A0A4R6NB97"/>
<dbReference type="InterPro" id="IPR045670">
    <property type="entry name" value="DUF5916"/>
</dbReference>
<dbReference type="Gene3D" id="2.60.40.1190">
    <property type="match status" value="1"/>
</dbReference>
<dbReference type="Proteomes" id="UP000295357">
    <property type="component" value="Unassembled WGS sequence"/>
</dbReference>
<dbReference type="EMBL" id="SNXE01000001">
    <property type="protein sequence ID" value="TDP13026.1"/>
    <property type="molecule type" value="Genomic_DNA"/>
</dbReference>
<dbReference type="Pfam" id="PF19313">
    <property type="entry name" value="DUF5916"/>
    <property type="match status" value="1"/>
</dbReference>
<keyword evidence="1" id="KW-0732">Signal</keyword>
<reference evidence="3 4" key="1">
    <citation type="submission" date="2019-03" db="EMBL/GenBank/DDBJ databases">
        <title>Genomic Encyclopedia of Type Strains, Phase IV (KMG-IV): sequencing the most valuable type-strain genomes for metagenomic binning, comparative biology and taxonomic classification.</title>
        <authorList>
            <person name="Goeker M."/>
        </authorList>
    </citation>
    <scope>NUCLEOTIDE SEQUENCE [LARGE SCALE GENOMIC DNA]</scope>
    <source>
        <strain evidence="3 4">DSM 25082</strain>
    </source>
</reference>
<feature type="signal peptide" evidence="1">
    <location>
        <begin position="1"/>
        <end position="25"/>
    </location>
</feature>
<dbReference type="SUPFAM" id="SSF49344">
    <property type="entry name" value="CBD9-like"/>
    <property type="match status" value="1"/>
</dbReference>
<evidence type="ECO:0000313" key="4">
    <source>
        <dbReference type="Proteomes" id="UP000295357"/>
    </source>
</evidence>
<proteinExistence type="predicted"/>
<feature type="chain" id="PRO_5020433271" description="DUF5916 domain-containing protein" evidence="1">
    <location>
        <begin position="26"/>
        <end position="785"/>
    </location>
</feature>
<comment type="caution">
    <text evidence="3">The sequence shown here is derived from an EMBL/GenBank/DDBJ whole genome shotgun (WGS) entry which is preliminary data.</text>
</comment>
<organism evidence="3 4">
    <name type="scientific">Roseateles asaccharophilus</name>
    <dbReference type="NCBI Taxonomy" id="582607"/>
    <lineage>
        <taxon>Bacteria</taxon>
        <taxon>Pseudomonadati</taxon>
        <taxon>Pseudomonadota</taxon>
        <taxon>Betaproteobacteria</taxon>
        <taxon>Burkholderiales</taxon>
        <taxon>Sphaerotilaceae</taxon>
        <taxon>Roseateles</taxon>
    </lineage>
</organism>
<accession>A0A4R6NB97</accession>
<gene>
    <name evidence="3" type="ORF">DFR39_101500</name>
</gene>
<evidence type="ECO:0000256" key="1">
    <source>
        <dbReference type="SAM" id="SignalP"/>
    </source>
</evidence>
<evidence type="ECO:0000313" key="3">
    <source>
        <dbReference type="EMBL" id="TDP13026.1"/>
    </source>
</evidence>